<gene>
    <name evidence="1" type="ORF">AYBTSS11_LOCUS30618</name>
</gene>
<evidence type="ECO:0000313" key="2">
    <source>
        <dbReference type="Proteomes" id="UP001189624"/>
    </source>
</evidence>
<keyword evidence="2" id="KW-1185">Reference proteome</keyword>
<protein>
    <submittedName>
        <fullName evidence="1">Uncharacterized protein</fullName>
    </submittedName>
</protein>
<dbReference type="Gramene" id="rna-AYBTSS11_LOCUS30618">
    <property type="protein sequence ID" value="CAJ1978424.1"/>
    <property type="gene ID" value="gene-AYBTSS11_LOCUS30618"/>
</dbReference>
<evidence type="ECO:0000313" key="1">
    <source>
        <dbReference type="EMBL" id="CAJ1978424.1"/>
    </source>
</evidence>
<dbReference type="EMBL" id="OY731408">
    <property type="protein sequence ID" value="CAJ1978424.1"/>
    <property type="molecule type" value="Genomic_DNA"/>
</dbReference>
<sequence>MDHMDGTDAESGTSSELEVSQALRRLEIQLSLNEDSFEDIAPFCNKQETTIDSNPQHNKRVINNQEQSAAFSEPDDQGLFYDEYRQEHHSQLS</sequence>
<dbReference type="Proteomes" id="UP001189624">
    <property type="component" value="Chromosome 11"/>
</dbReference>
<reference evidence="1" key="1">
    <citation type="submission" date="2023-10" db="EMBL/GenBank/DDBJ databases">
        <authorList>
            <person name="Domelevo Entfellner J.-B."/>
        </authorList>
    </citation>
    <scope>NUCLEOTIDE SEQUENCE</scope>
</reference>
<dbReference type="AlphaFoldDB" id="A0AA87BAI9"/>
<accession>A0AA87BAI9</accession>
<organism evidence="1 2">
    <name type="scientific">Sphenostylis stenocarpa</name>
    <dbReference type="NCBI Taxonomy" id="92480"/>
    <lineage>
        <taxon>Eukaryota</taxon>
        <taxon>Viridiplantae</taxon>
        <taxon>Streptophyta</taxon>
        <taxon>Embryophyta</taxon>
        <taxon>Tracheophyta</taxon>
        <taxon>Spermatophyta</taxon>
        <taxon>Magnoliopsida</taxon>
        <taxon>eudicotyledons</taxon>
        <taxon>Gunneridae</taxon>
        <taxon>Pentapetalae</taxon>
        <taxon>rosids</taxon>
        <taxon>fabids</taxon>
        <taxon>Fabales</taxon>
        <taxon>Fabaceae</taxon>
        <taxon>Papilionoideae</taxon>
        <taxon>50 kb inversion clade</taxon>
        <taxon>NPAAA clade</taxon>
        <taxon>indigoferoid/millettioid clade</taxon>
        <taxon>Phaseoleae</taxon>
        <taxon>Sphenostylis</taxon>
    </lineage>
</organism>
<proteinExistence type="predicted"/>
<name>A0AA87BAI9_9FABA</name>